<accession>A0ABX3TXM1</accession>
<organism evidence="1 2">
    <name type="scientific">Rouxiella silvae</name>
    <dbReference type="NCBI Taxonomy" id="1646373"/>
    <lineage>
        <taxon>Bacteria</taxon>
        <taxon>Pseudomonadati</taxon>
        <taxon>Pseudomonadota</taxon>
        <taxon>Gammaproteobacteria</taxon>
        <taxon>Enterobacterales</taxon>
        <taxon>Yersiniaceae</taxon>
        <taxon>Rouxiella</taxon>
    </lineage>
</organism>
<dbReference type="Proteomes" id="UP000192722">
    <property type="component" value="Unassembled WGS sequence"/>
</dbReference>
<reference evidence="1 2" key="1">
    <citation type="journal article" date="2017" name="Int. J. Syst. Evol. Microbiol.">
        <title>Rouxiella badensis sp. nov. and Rouxiella silvae sp. nov. isolated from peat bog soil in Germany and emendation of the genus description.</title>
        <authorList>
            <person name="Le Fleche-Mateos A."/>
            <person name="Kugler J.H."/>
            <person name="Hansen S.H."/>
            <person name="Syldatk C."/>
            <person name="Hausmann R."/>
            <person name="Lomprez F."/>
            <person name="Vandenbogaert M."/>
            <person name="Manuguerra J.C."/>
            <person name="Grimont P.A."/>
        </authorList>
    </citation>
    <scope>NUCLEOTIDE SEQUENCE [LARGE SCALE GENOMIC DNA]</scope>
    <source>
        <strain evidence="1 2">213</strain>
    </source>
</reference>
<evidence type="ECO:0000313" key="2">
    <source>
        <dbReference type="Proteomes" id="UP000192722"/>
    </source>
</evidence>
<keyword evidence="2" id="KW-1185">Reference proteome</keyword>
<proteinExistence type="predicted"/>
<protein>
    <submittedName>
        <fullName evidence="1">Uncharacterized protein</fullName>
    </submittedName>
</protein>
<dbReference type="RefSeq" id="WP_084983708.1">
    <property type="nucleotide sequence ID" value="NZ_CBCSCF010000010.1"/>
</dbReference>
<gene>
    <name evidence="1" type="ORF">BS639_17050</name>
</gene>
<evidence type="ECO:0000313" key="1">
    <source>
        <dbReference type="EMBL" id="ORJ20002.1"/>
    </source>
</evidence>
<name>A0ABX3TXM1_9GAMM</name>
<sequence length="97" mass="10586">MSDKISERKPDGGLQEWIDFYEMAADGDEAPTELLMLLIELRAHRRRAAEVKPVELPEADLVYYTVTDTFGDEGCMMIPLSLAIAAIKAAGGTVAGE</sequence>
<comment type="caution">
    <text evidence="1">The sequence shown here is derived from an EMBL/GenBank/DDBJ whole genome shotgun (WGS) entry which is preliminary data.</text>
</comment>
<dbReference type="EMBL" id="MRWD01000044">
    <property type="protein sequence ID" value="ORJ20002.1"/>
    <property type="molecule type" value="Genomic_DNA"/>
</dbReference>